<evidence type="ECO:0000256" key="5">
    <source>
        <dbReference type="ARBA" id="ARBA00022692"/>
    </source>
</evidence>
<dbReference type="InterPro" id="IPR051906">
    <property type="entry name" value="TolC-like"/>
</dbReference>
<protein>
    <submittedName>
        <fullName evidence="10">RND transporter</fullName>
    </submittedName>
</protein>
<dbReference type="SUPFAM" id="SSF56954">
    <property type="entry name" value="Outer membrane efflux proteins (OEP)"/>
    <property type="match status" value="1"/>
</dbReference>
<accession>A0ABM7WU52</accession>
<evidence type="ECO:0000256" key="1">
    <source>
        <dbReference type="ARBA" id="ARBA00004442"/>
    </source>
</evidence>
<dbReference type="PANTHER" id="PTHR30026">
    <property type="entry name" value="OUTER MEMBRANE PROTEIN TOLC"/>
    <property type="match status" value="1"/>
</dbReference>
<dbReference type="InterPro" id="IPR003423">
    <property type="entry name" value="OMP_efflux"/>
</dbReference>
<evidence type="ECO:0000313" key="10">
    <source>
        <dbReference type="EMBL" id="BDG03031.1"/>
    </source>
</evidence>
<gene>
    <name evidence="10" type="ORF">AMOR_20270</name>
</gene>
<evidence type="ECO:0000256" key="7">
    <source>
        <dbReference type="ARBA" id="ARBA00023237"/>
    </source>
</evidence>
<organism evidence="10 11">
    <name type="scientific">Anaeromyxobacter oryzae</name>
    <dbReference type="NCBI Taxonomy" id="2918170"/>
    <lineage>
        <taxon>Bacteria</taxon>
        <taxon>Pseudomonadati</taxon>
        <taxon>Myxococcota</taxon>
        <taxon>Myxococcia</taxon>
        <taxon>Myxococcales</taxon>
        <taxon>Cystobacterineae</taxon>
        <taxon>Anaeromyxobacteraceae</taxon>
        <taxon>Anaeromyxobacter</taxon>
    </lineage>
</organism>
<feature type="coiled-coil region" evidence="8">
    <location>
        <begin position="375"/>
        <end position="402"/>
    </location>
</feature>
<dbReference type="Pfam" id="PF02321">
    <property type="entry name" value="OEP"/>
    <property type="match status" value="2"/>
</dbReference>
<evidence type="ECO:0000256" key="3">
    <source>
        <dbReference type="ARBA" id="ARBA00022448"/>
    </source>
</evidence>
<evidence type="ECO:0000256" key="2">
    <source>
        <dbReference type="ARBA" id="ARBA00007613"/>
    </source>
</evidence>
<dbReference type="Gene3D" id="1.20.1600.10">
    <property type="entry name" value="Outer membrane efflux proteins (OEP)"/>
    <property type="match status" value="1"/>
</dbReference>
<feature type="region of interest" description="Disordered" evidence="9">
    <location>
        <begin position="14"/>
        <end position="43"/>
    </location>
</feature>
<comment type="similarity">
    <text evidence="2">Belongs to the outer membrane factor (OMF) (TC 1.B.17) family.</text>
</comment>
<feature type="coiled-coil region" evidence="8">
    <location>
        <begin position="180"/>
        <end position="245"/>
    </location>
</feature>
<evidence type="ECO:0000256" key="4">
    <source>
        <dbReference type="ARBA" id="ARBA00022452"/>
    </source>
</evidence>
<reference evidence="11" key="1">
    <citation type="journal article" date="2022" name="Int. J. Syst. Evol. Microbiol.">
        <title>Anaeromyxobacter oryzae sp. nov., Anaeromyxobacter diazotrophicus sp. nov. and Anaeromyxobacter paludicola sp. nov., isolated from paddy soils.</title>
        <authorList>
            <person name="Itoh H."/>
            <person name="Xu Z."/>
            <person name="Mise K."/>
            <person name="Masuda Y."/>
            <person name="Ushijima N."/>
            <person name="Hayakawa C."/>
            <person name="Shiratori Y."/>
            <person name="Senoo K."/>
        </authorList>
    </citation>
    <scope>NUCLEOTIDE SEQUENCE [LARGE SCALE GENOMIC DNA]</scope>
    <source>
        <strain evidence="11">Red232</strain>
    </source>
</reference>
<evidence type="ECO:0000313" key="11">
    <source>
        <dbReference type="Proteomes" id="UP001162891"/>
    </source>
</evidence>
<keyword evidence="3" id="KW-0813">Transport</keyword>
<feature type="compositionally biased region" description="Low complexity" evidence="9">
    <location>
        <begin position="32"/>
        <end position="43"/>
    </location>
</feature>
<keyword evidence="11" id="KW-1185">Reference proteome</keyword>
<evidence type="ECO:0000256" key="6">
    <source>
        <dbReference type="ARBA" id="ARBA00023136"/>
    </source>
</evidence>
<keyword evidence="7" id="KW-0998">Cell outer membrane</keyword>
<evidence type="ECO:0000256" key="9">
    <source>
        <dbReference type="SAM" id="MobiDB-lite"/>
    </source>
</evidence>
<comment type="subcellular location">
    <subcellularLocation>
        <location evidence="1">Cell outer membrane</location>
    </subcellularLocation>
</comment>
<dbReference type="PANTHER" id="PTHR30026:SF20">
    <property type="entry name" value="OUTER MEMBRANE PROTEIN TOLC"/>
    <property type="match status" value="1"/>
</dbReference>
<keyword evidence="4" id="KW-1134">Transmembrane beta strand</keyword>
<proteinExistence type="inferred from homology"/>
<keyword evidence="6" id="KW-0472">Membrane</keyword>
<dbReference type="RefSeq" id="WP_248360710.1">
    <property type="nucleotide sequence ID" value="NZ_AP025591.1"/>
</dbReference>
<feature type="compositionally biased region" description="Pro residues" evidence="9">
    <location>
        <begin position="19"/>
        <end position="31"/>
    </location>
</feature>
<keyword evidence="8" id="KW-0175">Coiled coil</keyword>
<dbReference type="EMBL" id="AP025591">
    <property type="protein sequence ID" value="BDG03031.1"/>
    <property type="molecule type" value="Genomic_DNA"/>
</dbReference>
<evidence type="ECO:0000256" key="8">
    <source>
        <dbReference type="SAM" id="Coils"/>
    </source>
</evidence>
<keyword evidence="5" id="KW-0812">Transmembrane</keyword>
<sequence>MTPLTSLALALAVAQAPQQTPPPAAPAPGAPQGPAAMAPAAPQAQPAGARTILLLDDALRAAAEQNFDLKAAQARLRQAEELHWKAWSGYLPQINAGGQYTHNSASAVLPAGSLGPGSPEITIQAQDQFAGQARIDQALFAPQLFFAIPNARRGEEIARLTNETTRREVLFGVAQTYYAVSALNRAVEVAQRLLEVAQRQEKDARVRYQAGAVAKVALLRAEIDRARAEQDLKRSQNSYESARLALATLLARPADFEVADPPDVQLAGDAASFEEMALQNRPEVRANRINVDLQRGNKGAVIAGYLPNVGLFGQYLVSNQAGFTGQKDSWATGVAFTWRIFDGGRRESDVREASARIDEASATSSSVELQTRLEVRQAYLDMESARANAAKAKEQRDLAAENQRLVDVAFRAGTATAVEQADATAQLRTAEINAITEALNAQLAAIRVLKAAGAFHPTRR</sequence>
<name>A0ABM7WU52_9BACT</name>
<dbReference type="Proteomes" id="UP001162891">
    <property type="component" value="Chromosome"/>
</dbReference>